<reference evidence="1 2" key="1">
    <citation type="submission" date="2017-11" db="EMBL/GenBank/DDBJ databases">
        <title>Draft Genome Sequence of Lactobacillus curieae NBRC 111893 isolated from Koso, a Japanese sugar-Vegetable Fermented Beverage.</title>
        <authorList>
            <person name="Chiou T.Y."/>
            <person name="Oshima K."/>
            <person name="Suda W."/>
            <person name="Hattori M."/>
            <person name="Takahashi T."/>
        </authorList>
    </citation>
    <scope>NUCLEOTIDE SEQUENCE [LARGE SCALE GENOMIC DNA]</scope>
    <source>
        <strain evidence="1 2">NBRC111893</strain>
    </source>
</reference>
<keyword evidence="2" id="KW-1185">Reference proteome</keyword>
<gene>
    <name evidence="1" type="ORF">NBRC111893_1854</name>
</gene>
<dbReference type="STRING" id="1138822.PL11_004700"/>
<comment type="caution">
    <text evidence="1">The sequence shown here is derived from an EMBL/GenBank/DDBJ whole genome shotgun (WGS) entry which is preliminary data.</text>
</comment>
<sequence>MAEETATATKINFSGDQVTKAAKLLETQGYVTKLEFPEMKDYEWTKQFEQAVDKTFQDSKDDPYLYYERFDFVGGDIDSIIFNMDIIKSRELALEKLADVLHEKTK</sequence>
<evidence type="ECO:0000313" key="1">
    <source>
        <dbReference type="EMBL" id="GAY73708.1"/>
    </source>
</evidence>
<evidence type="ECO:0000313" key="2">
    <source>
        <dbReference type="Proteomes" id="UP000286974"/>
    </source>
</evidence>
<dbReference type="OrthoDB" id="2292110at2"/>
<dbReference type="RefSeq" id="WP_125008566.1">
    <property type="nucleotide sequence ID" value="NZ_BEXA01000003.1"/>
</dbReference>
<organism evidence="1 2">
    <name type="scientific">Lentilactobacillus kosonis</name>
    <dbReference type="NCBI Taxonomy" id="2810561"/>
    <lineage>
        <taxon>Bacteria</taxon>
        <taxon>Bacillati</taxon>
        <taxon>Bacillota</taxon>
        <taxon>Bacilli</taxon>
        <taxon>Lactobacillales</taxon>
        <taxon>Lactobacillaceae</taxon>
        <taxon>Lentilactobacillus</taxon>
    </lineage>
</organism>
<protein>
    <submittedName>
        <fullName evidence="1">Uncharacterized protein</fullName>
    </submittedName>
</protein>
<dbReference type="Proteomes" id="UP000286974">
    <property type="component" value="Unassembled WGS sequence"/>
</dbReference>
<dbReference type="AlphaFoldDB" id="A0A401FN69"/>
<name>A0A401FN69_9LACO</name>
<accession>A0A401FN69</accession>
<dbReference type="EMBL" id="BEXA01000003">
    <property type="protein sequence ID" value="GAY73708.1"/>
    <property type="molecule type" value="Genomic_DNA"/>
</dbReference>
<proteinExistence type="predicted"/>